<comment type="caution">
    <text evidence="12">The sequence shown here is derived from an EMBL/GenBank/DDBJ whole genome shotgun (WGS) entry which is preliminary data.</text>
</comment>
<evidence type="ECO:0000259" key="11">
    <source>
        <dbReference type="PROSITE" id="PS52015"/>
    </source>
</evidence>
<dbReference type="NCBIfam" id="TIGR01352">
    <property type="entry name" value="tonB_Cterm"/>
    <property type="match status" value="1"/>
</dbReference>
<keyword evidence="10" id="KW-0732">Signal</keyword>
<organism evidence="12 13">
    <name type="scientific">Exilibacterium tricleocarpae</name>
    <dbReference type="NCBI Taxonomy" id="2591008"/>
    <lineage>
        <taxon>Bacteria</taxon>
        <taxon>Pseudomonadati</taxon>
        <taxon>Pseudomonadota</taxon>
        <taxon>Gammaproteobacteria</taxon>
        <taxon>Cellvibrionales</taxon>
        <taxon>Cellvibrionaceae</taxon>
        <taxon>Exilibacterium</taxon>
    </lineage>
</organism>
<sequence length="468" mass="49008">MRCLAVIAAVVFSAHAIAAVELNGIGRFVQLREVQFMGALYCEKPSTTAAELLAADRHQRMEIRVVKPRIFAKRFRQWWIDGVAINNRPAVLQHHIDNFSYFTNLFDFKLLRGDRIVIERVPGAGVEFLFNGQPIGRVEDADFFSLLLSSWIGEVSLSTDFRTALLAGGKVDAALQGEFASFTPAPQRPAVAVAANAEAAAGAVAQANVDITAAENAAVGGAVVEGGLVEGGLVEGGPVEGGPVEGSVVEAGVIEAPVAGGTLVEGVAGERVGVERDSVEGTVVAVAASVAPAATAAPRRSEKTAAAATLSLPRQAPVKASVPIAPALIAGGGTQQALKAAPGQGRAARQPAAQQPVRAAAGGLSAAALLRRQQYVNEALIWTNKHSRYPRRALATRQQGLVLLDVTLDRDGRVQAVTVVQESEHALLNKAAVRAVKKASPFPPPPAVDETFSLTVPISFKLVVDRPR</sequence>
<evidence type="ECO:0000256" key="5">
    <source>
        <dbReference type="ARBA" id="ARBA00022519"/>
    </source>
</evidence>
<dbReference type="GO" id="GO:0055085">
    <property type="term" value="P:transmembrane transport"/>
    <property type="evidence" value="ECO:0007669"/>
    <property type="project" value="InterPro"/>
</dbReference>
<evidence type="ECO:0000256" key="8">
    <source>
        <dbReference type="ARBA" id="ARBA00022989"/>
    </source>
</evidence>
<dbReference type="PANTHER" id="PTHR33446:SF2">
    <property type="entry name" value="PROTEIN TONB"/>
    <property type="match status" value="1"/>
</dbReference>
<feature type="chain" id="PRO_5021910822" evidence="10">
    <location>
        <begin position="19"/>
        <end position="468"/>
    </location>
</feature>
<dbReference type="EMBL" id="VHSG01000017">
    <property type="protein sequence ID" value="TQV74220.1"/>
    <property type="molecule type" value="Genomic_DNA"/>
</dbReference>
<dbReference type="GO" id="GO:0031992">
    <property type="term" value="F:energy transducer activity"/>
    <property type="evidence" value="ECO:0007669"/>
    <property type="project" value="TreeGrafter"/>
</dbReference>
<dbReference type="AlphaFoldDB" id="A0A545TAI0"/>
<evidence type="ECO:0000256" key="7">
    <source>
        <dbReference type="ARBA" id="ARBA00022927"/>
    </source>
</evidence>
<evidence type="ECO:0000256" key="10">
    <source>
        <dbReference type="SAM" id="SignalP"/>
    </source>
</evidence>
<dbReference type="PANTHER" id="PTHR33446">
    <property type="entry name" value="PROTEIN TONB-RELATED"/>
    <property type="match status" value="1"/>
</dbReference>
<dbReference type="PROSITE" id="PS52015">
    <property type="entry name" value="TONB_CTD"/>
    <property type="match status" value="1"/>
</dbReference>
<feature type="domain" description="TonB C-terminal" evidence="11">
    <location>
        <begin position="374"/>
        <end position="468"/>
    </location>
</feature>
<feature type="signal peptide" evidence="10">
    <location>
        <begin position="1"/>
        <end position="18"/>
    </location>
</feature>
<dbReference type="OrthoDB" id="6077935at2"/>
<proteinExistence type="inferred from homology"/>
<evidence type="ECO:0000256" key="2">
    <source>
        <dbReference type="ARBA" id="ARBA00006555"/>
    </source>
</evidence>
<dbReference type="GO" id="GO:0098797">
    <property type="term" value="C:plasma membrane protein complex"/>
    <property type="evidence" value="ECO:0007669"/>
    <property type="project" value="TreeGrafter"/>
</dbReference>
<keyword evidence="6" id="KW-0812">Transmembrane</keyword>
<keyword evidence="4" id="KW-1003">Cell membrane</keyword>
<evidence type="ECO:0000256" key="1">
    <source>
        <dbReference type="ARBA" id="ARBA00004383"/>
    </source>
</evidence>
<dbReference type="Proteomes" id="UP000319732">
    <property type="component" value="Unassembled WGS sequence"/>
</dbReference>
<dbReference type="SUPFAM" id="SSF74653">
    <property type="entry name" value="TolA/TonB C-terminal domain"/>
    <property type="match status" value="1"/>
</dbReference>
<comment type="similarity">
    <text evidence="2">Belongs to the TonB family.</text>
</comment>
<dbReference type="InterPro" id="IPR016087">
    <property type="entry name" value="Chalcone_isomerase"/>
</dbReference>
<evidence type="ECO:0000256" key="6">
    <source>
        <dbReference type="ARBA" id="ARBA00022692"/>
    </source>
</evidence>
<keyword evidence="3" id="KW-0813">Transport</keyword>
<keyword evidence="7" id="KW-0653">Protein transport</keyword>
<reference evidence="12 13" key="1">
    <citation type="submission" date="2019-06" db="EMBL/GenBank/DDBJ databases">
        <title>Whole genome sequence for Cellvibrionaceae sp. R142.</title>
        <authorList>
            <person name="Wang G."/>
        </authorList>
    </citation>
    <scope>NUCLEOTIDE SEQUENCE [LARGE SCALE GENOMIC DNA]</scope>
    <source>
        <strain evidence="12 13">R142</strain>
    </source>
</reference>
<comment type="subcellular location">
    <subcellularLocation>
        <location evidence="1">Cell inner membrane</location>
        <topology evidence="1">Single-pass membrane protein</topology>
        <orientation evidence="1">Periplasmic side</orientation>
    </subcellularLocation>
</comment>
<dbReference type="GO" id="GO:0015031">
    <property type="term" value="P:protein transport"/>
    <property type="evidence" value="ECO:0007669"/>
    <property type="project" value="UniProtKB-KW"/>
</dbReference>
<dbReference type="Pfam" id="PF03544">
    <property type="entry name" value="TonB_C"/>
    <property type="match status" value="1"/>
</dbReference>
<name>A0A545TAI0_9GAMM</name>
<accession>A0A545TAI0</accession>
<dbReference type="Gene3D" id="3.30.1150.10">
    <property type="match status" value="1"/>
</dbReference>
<evidence type="ECO:0000256" key="3">
    <source>
        <dbReference type="ARBA" id="ARBA00022448"/>
    </source>
</evidence>
<evidence type="ECO:0000256" key="4">
    <source>
        <dbReference type="ARBA" id="ARBA00022475"/>
    </source>
</evidence>
<protein>
    <submittedName>
        <fullName evidence="12">TonB family protein</fullName>
    </submittedName>
</protein>
<dbReference type="InterPro" id="IPR006260">
    <property type="entry name" value="TonB/TolA_C"/>
</dbReference>
<dbReference type="InterPro" id="IPR051045">
    <property type="entry name" value="TonB-dependent_transducer"/>
</dbReference>
<evidence type="ECO:0000313" key="12">
    <source>
        <dbReference type="EMBL" id="TQV74220.1"/>
    </source>
</evidence>
<dbReference type="RefSeq" id="WP_142905443.1">
    <property type="nucleotide sequence ID" value="NZ_ML660096.1"/>
</dbReference>
<gene>
    <name evidence="12" type="ORF">FKG94_16570</name>
</gene>
<dbReference type="Pfam" id="PF16036">
    <property type="entry name" value="Chalcone_3"/>
    <property type="match status" value="1"/>
</dbReference>
<keyword evidence="8" id="KW-1133">Transmembrane helix</keyword>
<evidence type="ECO:0000256" key="9">
    <source>
        <dbReference type="ARBA" id="ARBA00023136"/>
    </source>
</evidence>
<keyword evidence="13" id="KW-1185">Reference proteome</keyword>
<keyword evidence="9" id="KW-0472">Membrane</keyword>
<evidence type="ECO:0000313" key="13">
    <source>
        <dbReference type="Proteomes" id="UP000319732"/>
    </source>
</evidence>
<keyword evidence="5" id="KW-0997">Cell inner membrane</keyword>
<dbReference type="InterPro" id="IPR037682">
    <property type="entry name" value="TonB_C"/>
</dbReference>